<dbReference type="EMBL" id="JADFFL010000001">
    <property type="protein sequence ID" value="MBE9660648.1"/>
    <property type="molecule type" value="Genomic_DNA"/>
</dbReference>
<evidence type="ECO:0000256" key="1">
    <source>
        <dbReference type="ARBA" id="ARBA00004651"/>
    </source>
</evidence>
<feature type="transmembrane region" description="Helical" evidence="6">
    <location>
        <begin position="21"/>
        <end position="43"/>
    </location>
</feature>
<name>A0A929PUE0_9SPHI</name>
<comment type="subcellular location">
    <subcellularLocation>
        <location evidence="1">Cell membrane</location>
        <topology evidence="1">Multi-pass membrane protein</topology>
    </subcellularLocation>
</comment>
<comment type="caution">
    <text evidence="9">The sequence shown here is derived from an EMBL/GenBank/DDBJ whole genome shotgun (WGS) entry which is preliminary data.</text>
</comment>
<proteinExistence type="predicted"/>
<feature type="transmembrane region" description="Helical" evidence="6">
    <location>
        <begin position="328"/>
        <end position="347"/>
    </location>
</feature>
<feature type="domain" description="ABC3 transporter permease C-terminal" evidence="7">
    <location>
        <begin position="279"/>
        <end position="394"/>
    </location>
</feature>
<dbReference type="GO" id="GO:0005886">
    <property type="term" value="C:plasma membrane"/>
    <property type="evidence" value="ECO:0007669"/>
    <property type="project" value="UniProtKB-SubCell"/>
</dbReference>
<reference evidence="9" key="1">
    <citation type="submission" date="2020-10" db="EMBL/GenBank/DDBJ databases">
        <title>Mucilaginibacter mali sp. nov., isolated from rhizosphere soil of apple orchard.</title>
        <authorList>
            <person name="Lee J.-S."/>
            <person name="Kim H.S."/>
            <person name="Kim J.-S."/>
        </authorList>
    </citation>
    <scope>NUCLEOTIDE SEQUENCE</scope>
    <source>
        <strain evidence="9">KCTC 22746</strain>
    </source>
</reference>
<evidence type="ECO:0000313" key="10">
    <source>
        <dbReference type="Proteomes" id="UP000622475"/>
    </source>
</evidence>
<dbReference type="InterPro" id="IPR050250">
    <property type="entry name" value="Macrolide_Exporter_MacB"/>
</dbReference>
<sequence>MFRNYFKIAMRSLWRDRTFSFINLLGLAVGLASVLMILAYVRFELSYDKSYSNSPNVYRLTMQTKENGEDETRLDLPSGLADVYKKEFPAVTAYSSVSNGKLKIKHKGEMVELDQISASPDFFKLFNFTFLQGAPEKALAERHNVVITQSTAEKYFPGVPNVVGKSIYSIQGKRDLLISGVIADIPANTHFKADVIYSWSLNEPLNWRAYSSVSQYILLNNKATASVVQEQFKSIYKKYGFPPEVEIALQPVTSIHLYSHTEDEMMPNGDIKYIYIFSSIALLILFVACINYINLTTARSIQRAREIGVRKVLGAVKRQLIMQFLSESFLFFVVCSLLGAILAKAAFPMLSGLIGPAAKEVSLFDGWSALAMLFIILLFGFLSGLYPSFILSKIKTASVIKGTVKLGVNVSLRKVLVAVQFVITGVLIVCTLVIYQQLRFVNNTRLGFDKDNLIAVPFYMMDSHVATFKNELKQHEGIKGITVASWETGVHFGAWATMNNETDTTKTWKFQFVDADPDFIKTMGIKVQQGRDFSRSIQSDVLNIDSLFDKARAAGKADHSAFMVRRPIILNEEALAMMGIKYQDNLQIKKGALHGTVIGKVQNFNGLNLHEKIPAVVIRCSANKEFGQMYIRISPQNTQQTLAFIQKKWSQFYPEQNFDFKFVDDKLQQLYSADKKVGEMFGTFAVLAIVIACLGLFGLISLTVQNRVKEIGIRKVLGASVANITALLSVEFLQLVIISMVIASPIAWYMMDRWLQDFAYHIQINWWIFALAAGISLLIAFVTLSFRSVKAAMANPVNSLRSE</sequence>
<feature type="transmembrane region" description="Helical" evidence="6">
    <location>
        <begin position="367"/>
        <end position="386"/>
    </location>
</feature>
<keyword evidence="2" id="KW-1003">Cell membrane</keyword>
<feature type="domain" description="ABC3 transporter permease C-terminal" evidence="7">
    <location>
        <begin position="683"/>
        <end position="786"/>
    </location>
</feature>
<dbReference type="Proteomes" id="UP000622475">
    <property type="component" value="Unassembled WGS sequence"/>
</dbReference>
<keyword evidence="5 6" id="KW-0472">Membrane</keyword>
<evidence type="ECO:0000256" key="4">
    <source>
        <dbReference type="ARBA" id="ARBA00022989"/>
    </source>
</evidence>
<protein>
    <submittedName>
        <fullName evidence="9">ABC transporter permease</fullName>
    </submittedName>
</protein>
<gene>
    <name evidence="9" type="ORF">IRJ16_02025</name>
</gene>
<feature type="transmembrane region" description="Helical" evidence="6">
    <location>
        <begin position="680"/>
        <end position="704"/>
    </location>
</feature>
<feature type="transmembrane region" description="Helical" evidence="6">
    <location>
        <begin position="764"/>
        <end position="786"/>
    </location>
</feature>
<dbReference type="AlphaFoldDB" id="A0A929PUE0"/>
<dbReference type="PANTHER" id="PTHR30572">
    <property type="entry name" value="MEMBRANE COMPONENT OF TRANSPORTER-RELATED"/>
    <property type="match status" value="1"/>
</dbReference>
<accession>A0A929PUE0</accession>
<organism evidence="9 10">
    <name type="scientific">Mucilaginibacter myungsuensis</name>
    <dbReference type="NCBI Taxonomy" id="649104"/>
    <lineage>
        <taxon>Bacteria</taxon>
        <taxon>Pseudomonadati</taxon>
        <taxon>Bacteroidota</taxon>
        <taxon>Sphingobacteriia</taxon>
        <taxon>Sphingobacteriales</taxon>
        <taxon>Sphingobacteriaceae</taxon>
        <taxon>Mucilaginibacter</taxon>
    </lineage>
</organism>
<evidence type="ECO:0000313" key="9">
    <source>
        <dbReference type="EMBL" id="MBE9660648.1"/>
    </source>
</evidence>
<dbReference type="RefSeq" id="WP_194109843.1">
    <property type="nucleotide sequence ID" value="NZ_JADFFL010000001.1"/>
</dbReference>
<keyword evidence="4 6" id="KW-1133">Transmembrane helix</keyword>
<dbReference type="Pfam" id="PF12704">
    <property type="entry name" value="MacB_PCD"/>
    <property type="match status" value="1"/>
</dbReference>
<dbReference type="GO" id="GO:0022857">
    <property type="term" value="F:transmembrane transporter activity"/>
    <property type="evidence" value="ECO:0007669"/>
    <property type="project" value="TreeGrafter"/>
</dbReference>
<dbReference type="InterPro" id="IPR003838">
    <property type="entry name" value="ABC3_permease_C"/>
</dbReference>
<evidence type="ECO:0000256" key="6">
    <source>
        <dbReference type="SAM" id="Phobius"/>
    </source>
</evidence>
<dbReference type="Pfam" id="PF02687">
    <property type="entry name" value="FtsX"/>
    <property type="match status" value="2"/>
</dbReference>
<feature type="domain" description="MacB-like periplasmic core" evidence="8">
    <location>
        <begin position="20"/>
        <end position="234"/>
    </location>
</feature>
<keyword evidence="3 6" id="KW-0812">Transmembrane</keyword>
<dbReference type="InterPro" id="IPR025857">
    <property type="entry name" value="MacB_PCD"/>
</dbReference>
<evidence type="ECO:0000259" key="8">
    <source>
        <dbReference type="Pfam" id="PF12704"/>
    </source>
</evidence>
<feature type="transmembrane region" description="Helical" evidence="6">
    <location>
        <begin position="273"/>
        <end position="295"/>
    </location>
</feature>
<feature type="transmembrane region" description="Helical" evidence="6">
    <location>
        <begin position="716"/>
        <end position="744"/>
    </location>
</feature>
<keyword evidence="10" id="KW-1185">Reference proteome</keyword>
<evidence type="ECO:0000256" key="5">
    <source>
        <dbReference type="ARBA" id="ARBA00023136"/>
    </source>
</evidence>
<evidence type="ECO:0000256" key="2">
    <source>
        <dbReference type="ARBA" id="ARBA00022475"/>
    </source>
</evidence>
<dbReference type="PANTHER" id="PTHR30572:SF18">
    <property type="entry name" value="ABC-TYPE MACROLIDE FAMILY EXPORT SYSTEM PERMEASE COMPONENT 2"/>
    <property type="match status" value="1"/>
</dbReference>
<evidence type="ECO:0000259" key="7">
    <source>
        <dbReference type="Pfam" id="PF02687"/>
    </source>
</evidence>
<feature type="transmembrane region" description="Helical" evidence="6">
    <location>
        <begin position="415"/>
        <end position="435"/>
    </location>
</feature>
<evidence type="ECO:0000256" key="3">
    <source>
        <dbReference type="ARBA" id="ARBA00022692"/>
    </source>
</evidence>